<sequence length="63" mass="7379">MRSCNLDALARSRRFLVKLGRITLLSLAINEKKCFCMVKNTKNSLEGSEFFKDLFLDWVSSFW</sequence>
<comment type="caution">
    <text evidence="1">The sequence shown here is derived from an EMBL/GenBank/DDBJ whole genome shotgun (WGS) entry which is preliminary data.</text>
</comment>
<dbReference type="AlphaFoldDB" id="A0A023BRW8"/>
<evidence type="ECO:0000313" key="1">
    <source>
        <dbReference type="EMBL" id="EZH72719.1"/>
    </source>
</evidence>
<reference evidence="1 2" key="1">
    <citation type="submission" date="2014-04" db="EMBL/GenBank/DDBJ databases">
        <title>Aquimarina sp. 22II-S11-z7 Genome Sequencing.</title>
        <authorList>
            <person name="Lai Q."/>
        </authorList>
    </citation>
    <scope>NUCLEOTIDE SEQUENCE [LARGE SCALE GENOMIC DNA]</scope>
    <source>
        <strain evidence="1 2">22II-S11-z7</strain>
    </source>
</reference>
<accession>A0A023BRW8</accession>
<proteinExistence type="predicted"/>
<name>A0A023BRW8_9FLAO</name>
<organism evidence="1 2">
    <name type="scientific">Aquimarina atlantica</name>
    <dbReference type="NCBI Taxonomy" id="1317122"/>
    <lineage>
        <taxon>Bacteria</taxon>
        <taxon>Pseudomonadati</taxon>
        <taxon>Bacteroidota</taxon>
        <taxon>Flavobacteriia</taxon>
        <taxon>Flavobacteriales</taxon>
        <taxon>Flavobacteriaceae</taxon>
        <taxon>Aquimarina</taxon>
    </lineage>
</organism>
<gene>
    <name evidence="1" type="ORF">ATO12_21535</name>
</gene>
<keyword evidence="2" id="KW-1185">Reference proteome</keyword>
<dbReference type="EMBL" id="AQRA01000007">
    <property type="protein sequence ID" value="EZH72719.1"/>
    <property type="molecule type" value="Genomic_DNA"/>
</dbReference>
<evidence type="ECO:0000313" key="2">
    <source>
        <dbReference type="Proteomes" id="UP000023541"/>
    </source>
</evidence>
<dbReference type="Proteomes" id="UP000023541">
    <property type="component" value="Unassembled WGS sequence"/>
</dbReference>
<protein>
    <submittedName>
        <fullName evidence="1">Uncharacterized protein</fullName>
    </submittedName>
</protein>